<accession>A0ABT1L686</accession>
<feature type="transmembrane region" description="Helical" evidence="1">
    <location>
        <begin position="247"/>
        <end position="270"/>
    </location>
</feature>
<feature type="transmembrane region" description="Helical" evidence="1">
    <location>
        <begin position="172"/>
        <end position="190"/>
    </location>
</feature>
<feature type="transmembrane region" description="Helical" evidence="1">
    <location>
        <begin position="107"/>
        <end position="128"/>
    </location>
</feature>
<feature type="transmembrane region" description="Helical" evidence="1">
    <location>
        <begin position="40"/>
        <end position="62"/>
    </location>
</feature>
<gene>
    <name evidence="2" type="ORF">MKS91_03650</name>
</gene>
<proteinExistence type="predicted"/>
<evidence type="ECO:0000256" key="1">
    <source>
        <dbReference type="SAM" id="Phobius"/>
    </source>
</evidence>
<dbReference type="Proteomes" id="UP001320768">
    <property type="component" value="Unassembled WGS sequence"/>
</dbReference>
<keyword evidence="1" id="KW-1133">Transmembrane helix</keyword>
<keyword evidence="1" id="KW-0812">Transmembrane</keyword>
<evidence type="ECO:0000313" key="2">
    <source>
        <dbReference type="EMBL" id="MCP8352383.1"/>
    </source>
</evidence>
<dbReference type="RefSeq" id="WP_258569488.1">
    <property type="nucleotide sequence ID" value="NZ_JAKUDN010000002.1"/>
</dbReference>
<protein>
    <submittedName>
        <fullName evidence="2">Uncharacterized protein</fullName>
    </submittedName>
</protein>
<name>A0ABT1L686_9GAMM</name>
<feature type="transmembrane region" description="Helical" evidence="1">
    <location>
        <begin position="277"/>
        <end position="293"/>
    </location>
</feature>
<keyword evidence="3" id="KW-1185">Reference proteome</keyword>
<evidence type="ECO:0000313" key="3">
    <source>
        <dbReference type="Proteomes" id="UP001320768"/>
    </source>
</evidence>
<keyword evidence="1" id="KW-0472">Membrane</keyword>
<feature type="transmembrane region" description="Helical" evidence="1">
    <location>
        <begin position="225"/>
        <end position="241"/>
    </location>
</feature>
<sequence>MMKKLYSWVFKGLEICSDFKLWLLNSKVAVSSVLKDLRNLLGVVCPYFFAITLQAILYGWVLNMAGPLASFGAMITSSLLASYWYHKMRYRTMPLNHPQIFKMFSHFLIGNGAATAYMLAFSICFRYEVLAYESLFFCYFLSQCAVFEGAFFERTQTRTVDRARFEWIPQTLPQFVGSVVAPFFMAAFFLSFPNMMLGSVAISLLIIGMYHIYPGLFEKVYTQPAFYFLTAWILEGYKFLLEVCSYLAVRLWLGSFVMLFLLMGFGVLWCYVYAPEISCVLVIMLAAFSYYAAQYPEHQLATLFHKGISELHELVRNLSDRVFRSIHPFLNMAPNALTPEDQNNLDRYHLAIKPAFEEPEGSAILPFLKAFSAKETWDNFIYAISFATQSTKALHALSTTIIQEDIAERGRVKRIGEPWARVNYAIPIVQALYGENNWALRRIFNANGQYEPRSFIRKYIFEEGIQVLDRSYERDPFFILTTEHRLLHKVAPLMDAACLKSMVEYIKCSQSVTKIVIPLEIWATIVSPCLALMTIRDFWDSVDSQPYNNFDPLSIKLPELVYGEFQQEEHSEDQQKYTEFLSLDGVGVSYSYIEQSL</sequence>
<feature type="transmembrane region" description="Helical" evidence="1">
    <location>
        <begin position="134"/>
        <end position="152"/>
    </location>
</feature>
<feature type="transmembrane region" description="Helical" evidence="1">
    <location>
        <begin position="68"/>
        <end position="86"/>
    </location>
</feature>
<reference evidence="2 3" key="1">
    <citation type="journal article" date="2022" name="Nat. Microbiol.">
        <title>The microbiome of a bacterivorous marine choanoflagellate contains a resource-demanding obligate bacterial associate.</title>
        <authorList>
            <person name="Needham D.M."/>
            <person name="Poirier C."/>
            <person name="Bachy C."/>
            <person name="George E.E."/>
            <person name="Wilken S."/>
            <person name="Yung C.C.M."/>
            <person name="Limardo A.J."/>
            <person name="Morando M."/>
            <person name="Sudek L."/>
            <person name="Malmstrom R.R."/>
            <person name="Keeling P.J."/>
            <person name="Santoro A.E."/>
            <person name="Worden A.Z."/>
        </authorList>
    </citation>
    <scope>NUCLEOTIDE SEQUENCE [LARGE SCALE GENOMIC DNA]</scope>
    <source>
        <strain evidence="2 3">Comchoano-2</strain>
    </source>
</reference>
<organism evidence="2 3">
    <name type="scientific">Candidatus Synchoanobacter obligatus</name>
    <dbReference type="NCBI Taxonomy" id="2919597"/>
    <lineage>
        <taxon>Bacteria</taxon>
        <taxon>Pseudomonadati</taxon>
        <taxon>Pseudomonadota</taxon>
        <taxon>Gammaproteobacteria</taxon>
        <taxon>Candidatus Comchoanobacterales</taxon>
        <taxon>Candidatus Comchoanobacteraceae</taxon>
        <taxon>Candidatus Synchoanobacter</taxon>
    </lineage>
</organism>
<dbReference type="EMBL" id="JAKUDN010000002">
    <property type="protein sequence ID" value="MCP8352383.1"/>
    <property type="molecule type" value="Genomic_DNA"/>
</dbReference>
<feature type="transmembrane region" description="Helical" evidence="1">
    <location>
        <begin position="196"/>
        <end position="213"/>
    </location>
</feature>
<comment type="caution">
    <text evidence="2">The sequence shown here is derived from an EMBL/GenBank/DDBJ whole genome shotgun (WGS) entry which is preliminary data.</text>
</comment>